<dbReference type="InterPro" id="IPR003661">
    <property type="entry name" value="HisK_dim/P_dom"/>
</dbReference>
<dbReference type="Gene3D" id="6.10.340.10">
    <property type="match status" value="1"/>
</dbReference>
<evidence type="ECO:0000256" key="10">
    <source>
        <dbReference type="SAM" id="Phobius"/>
    </source>
</evidence>
<dbReference type="PANTHER" id="PTHR44936">
    <property type="entry name" value="SENSOR PROTEIN CREC"/>
    <property type="match status" value="1"/>
</dbReference>
<dbReference type="PANTHER" id="PTHR44936:SF10">
    <property type="entry name" value="SENSOR PROTEIN RSTB"/>
    <property type="match status" value="1"/>
</dbReference>
<dbReference type="InterPro" id="IPR036890">
    <property type="entry name" value="HATPase_C_sf"/>
</dbReference>
<sequence length="438" mass="47731">MTRLFLRFYLGVIAILISAWLIQTVVFRKSSVAENIPVIEDIFAGSGRLARDRIIAGGEAGFPETMEYLKRQFDYPIRVVSRENRPMDQASTERLDRGESILYYDRLETAIPETPYLVELGPLPRFDRPSQAELSFALGGVFLLTAIGIAILLHPVSKQLRGVEKTALAIAGGDLSARIDYGRFRHSGPLAEAFNTMADRVENLLRSQRELLQTVSHELRTPLARIRFATELIASADDHAERRQRLASIEVATDQLDDLVGELLTYVRLDAECADGESESRCSESFDVRDLVSELIEFHAPLYRDVEFCNAIPGAVAEINGDRSAIARAIGNLISNAGKYAASKVVVSVTESGDQLSCVIDDDGKGIAAADRDTVFEPFQRLAGGASENGTQAGSGLGLALVKRIAERSGGAVAVSESEWGGARFTLTLPAERGISEV</sequence>
<dbReference type="InterPro" id="IPR005467">
    <property type="entry name" value="His_kinase_dom"/>
</dbReference>
<feature type="transmembrane region" description="Helical" evidence="10">
    <location>
        <begin position="134"/>
        <end position="153"/>
    </location>
</feature>
<evidence type="ECO:0000313" key="13">
    <source>
        <dbReference type="EMBL" id="QEF97203.1"/>
    </source>
</evidence>
<keyword evidence="8" id="KW-0418">Kinase</keyword>
<keyword evidence="14" id="KW-1185">Reference proteome</keyword>
<evidence type="ECO:0000256" key="3">
    <source>
        <dbReference type="ARBA" id="ARBA00012438"/>
    </source>
</evidence>
<dbReference type="EC" id="2.7.13.3" evidence="3"/>
<feature type="domain" description="Histidine kinase" evidence="11">
    <location>
        <begin position="214"/>
        <end position="433"/>
    </location>
</feature>
<protein>
    <recommendedName>
        <fullName evidence="3">histidine kinase</fullName>
        <ecNumber evidence="3">2.7.13.3</ecNumber>
    </recommendedName>
</protein>
<name>A0A5B9M947_9BACT</name>
<dbReference type="PROSITE" id="PS50885">
    <property type="entry name" value="HAMP"/>
    <property type="match status" value="1"/>
</dbReference>
<dbReference type="PROSITE" id="PS50109">
    <property type="entry name" value="HIS_KIN"/>
    <property type="match status" value="1"/>
</dbReference>
<dbReference type="CDD" id="cd00082">
    <property type="entry name" value="HisKA"/>
    <property type="match status" value="1"/>
</dbReference>
<dbReference type="AlphaFoldDB" id="A0A5B9M947"/>
<evidence type="ECO:0000313" key="14">
    <source>
        <dbReference type="Proteomes" id="UP000321353"/>
    </source>
</evidence>
<dbReference type="Proteomes" id="UP000321353">
    <property type="component" value="Chromosome"/>
</dbReference>
<keyword evidence="9" id="KW-0067">ATP-binding</keyword>
<dbReference type="InterPro" id="IPR003594">
    <property type="entry name" value="HATPase_dom"/>
</dbReference>
<evidence type="ECO:0000256" key="7">
    <source>
        <dbReference type="ARBA" id="ARBA00022741"/>
    </source>
</evidence>
<organism evidence="13 14">
    <name type="scientific">Stieleria maiorica</name>
    <dbReference type="NCBI Taxonomy" id="2795974"/>
    <lineage>
        <taxon>Bacteria</taxon>
        <taxon>Pseudomonadati</taxon>
        <taxon>Planctomycetota</taxon>
        <taxon>Planctomycetia</taxon>
        <taxon>Pirellulales</taxon>
        <taxon>Pirellulaceae</taxon>
        <taxon>Stieleria</taxon>
    </lineage>
</organism>
<dbReference type="Gene3D" id="3.30.565.10">
    <property type="entry name" value="Histidine kinase-like ATPase, C-terminal domain"/>
    <property type="match status" value="1"/>
</dbReference>
<dbReference type="Pfam" id="PF02518">
    <property type="entry name" value="HATPase_c"/>
    <property type="match status" value="1"/>
</dbReference>
<evidence type="ECO:0000259" key="11">
    <source>
        <dbReference type="PROSITE" id="PS50109"/>
    </source>
</evidence>
<dbReference type="GO" id="GO:0000155">
    <property type="term" value="F:phosphorelay sensor kinase activity"/>
    <property type="evidence" value="ECO:0007669"/>
    <property type="project" value="InterPro"/>
</dbReference>
<dbReference type="SUPFAM" id="SSF47384">
    <property type="entry name" value="Homodimeric domain of signal transducing histidine kinase"/>
    <property type="match status" value="1"/>
</dbReference>
<keyword evidence="10" id="KW-0812">Transmembrane</keyword>
<keyword evidence="10" id="KW-0472">Membrane</keyword>
<dbReference type="InterPro" id="IPR050980">
    <property type="entry name" value="2C_sensor_his_kinase"/>
</dbReference>
<dbReference type="InterPro" id="IPR003660">
    <property type="entry name" value="HAMP_dom"/>
</dbReference>
<gene>
    <name evidence="13" type="primary">rstB</name>
    <name evidence="13" type="ORF">Mal15_12410</name>
</gene>
<comment type="catalytic activity">
    <reaction evidence="1">
        <text>ATP + protein L-histidine = ADP + protein N-phospho-L-histidine.</text>
        <dbReference type="EC" id="2.7.13.3"/>
    </reaction>
</comment>
<evidence type="ECO:0000256" key="1">
    <source>
        <dbReference type="ARBA" id="ARBA00000085"/>
    </source>
</evidence>
<dbReference type="EMBL" id="CP036264">
    <property type="protein sequence ID" value="QEF97203.1"/>
    <property type="molecule type" value="Genomic_DNA"/>
</dbReference>
<dbReference type="GO" id="GO:0005886">
    <property type="term" value="C:plasma membrane"/>
    <property type="evidence" value="ECO:0007669"/>
    <property type="project" value="UniProtKB-SubCell"/>
</dbReference>
<evidence type="ECO:0000256" key="6">
    <source>
        <dbReference type="ARBA" id="ARBA00022679"/>
    </source>
</evidence>
<keyword evidence="10" id="KW-1133">Transmembrane helix</keyword>
<evidence type="ECO:0000256" key="4">
    <source>
        <dbReference type="ARBA" id="ARBA00022475"/>
    </source>
</evidence>
<dbReference type="CDD" id="cd06225">
    <property type="entry name" value="HAMP"/>
    <property type="match status" value="1"/>
</dbReference>
<dbReference type="GO" id="GO:0005524">
    <property type="term" value="F:ATP binding"/>
    <property type="evidence" value="ECO:0007669"/>
    <property type="project" value="UniProtKB-KW"/>
</dbReference>
<keyword evidence="4" id="KW-1003">Cell membrane</keyword>
<evidence type="ECO:0000256" key="2">
    <source>
        <dbReference type="ARBA" id="ARBA00004651"/>
    </source>
</evidence>
<dbReference type="InterPro" id="IPR036097">
    <property type="entry name" value="HisK_dim/P_sf"/>
</dbReference>
<proteinExistence type="predicted"/>
<evidence type="ECO:0000256" key="9">
    <source>
        <dbReference type="ARBA" id="ARBA00022840"/>
    </source>
</evidence>
<comment type="subcellular location">
    <subcellularLocation>
        <location evidence="2">Cell membrane</location>
        <topology evidence="2">Multi-pass membrane protein</topology>
    </subcellularLocation>
</comment>
<dbReference type="KEGG" id="smam:Mal15_12410"/>
<dbReference type="PRINTS" id="PR00344">
    <property type="entry name" value="BCTRLSENSOR"/>
</dbReference>
<dbReference type="Pfam" id="PF00512">
    <property type="entry name" value="HisKA"/>
    <property type="match status" value="1"/>
</dbReference>
<accession>A0A5B9M947</accession>
<dbReference type="InterPro" id="IPR004358">
    <property type="entry name" value="Sig_transdc_His_kin-like_C"/>
</dbReference>
<evidence type="ECO:0000259" key="12">
    <source>
        <dbReference type="PROSITE" id="PS50885"/>
    </source>
</evidence>
<keyword evidence="6 13" id="KW-0808">Transferase</keyword>
<dbReference type="RefSeq" id="WP_147866917.1">
    <property type="nucleotide sequence ID" value="NZ_CP036264.1"/>
</dbReference>
<dbReference type="Gene3D" id="1.10.287.130">
    <property type="match status" value="1"/>
</dbReference>
<keyword evidence="7" id="KW-0547">Nucleotide-binding</keyword>
<keyword evidence="5" id="KW-0597">Phosphoprotein</keyword>
<dbReference type="SUPFAM" id="SSF55874">
    <property type="entry name" value="ATPase domain of HSP90 chaperone/DNA topoisomerase II/histidine kinase"/>
    <property type="match status" value="1"/>
</dbReference>
<evidence type="ECO:0000256" key="8">
    <source>
        <dbReference type="ARBA" id="ARBA00022777"/>
    </source>
</evidence>
<evidence type="ECO:0000256" key="5">
    <source>
        <dbReference type="ARBA" id="ARBA00022553"/>
    </source>
</evidence>
<feature type="domain" description="HAMP" evidence="12">
    <location>
        <begin position="154"/>
        <end position="206"/>
    </location>
</feature>
<feature type="transmembrane region" description="Helical" evidence="10">
    <location>
        <begin position="6"/>
        <end position="27"/>
    </location>
</feature>
<dbReference type="SMART" id="SM00304">
    <property type="entry name" value="HAMP"/>
    <property type="match status" value="1"/>
</dbReference>
<dbReference type="SMART" id="SM00388">
    <property type="entry name" value="HisKA"/>
    <property type="match status" value="1"/>
</dbReference>
<dbReference type="SMART" id="SM00387">
    <property type="entry name" value="HATPase_c"/>
    <property type="match status" value="1"/>
</dbReference>
<reference evidence="13 14" key="1">
    <citation type="submission" date="2019-02" db="EMBL/GenBank/DDBJ databases">
        <title>Planctomycetal bacteria perform biofilm scaping via a novel small molecule.</title>
        <authorList>
            <person name="Jeske O."/>
            <person name="Boedeker C."/>
            <person name="Wiegand S."/>
            <person name="Breitling P."/>
            <person name="Kallscheuer N."/>
            <person name="Jogler M."/>
            <person name="Rohde M."/>
            <person name="Petersen J."/>
            <person name="Medema M.H."/>
            <person name="Surup F."/>
            <person name="Jogler C."/>
        </authorList>
    </citation>
    <scope>NUCLEOTIDE SEQUENCE [LARGE SCALE GENOMIC DNA]</scope>
    <source>
        <strain evidence="13 14">Mal15</strain>
    </source>
</reference>